<proteinExistence type="predicted"/>
<dbReference type="Proteomes" id="UP000700596">
    <property type="component" value="Unassembled WGS sequence"/>
</dbReference>
<dbReference type="Gene3D" id="1.25.40.20">
    <property type="entry name" value="Ankyrin repeat-containing domain"/>
    <property type="match status" value="1"/>
</dbReference>
<evidence type="ECO:0000313" key="5">
    <source>
        <dbReference type="Proteomes" id="UP000700596"/>
    </source>
</evidence>
<dbReference type="OrthoDB" id="2958217at2759"/>
<organism evidence="4 5">
    <name type="scientific">Dendryphion nanum</name>
    <dbReference type="NCBI Taxonomy" id="256645"/>
    <lineage>
        <taxon>Eukaryota</taxon>
        <taxon>Fungi</taxon>
        <taxon>Dikarya</taxon>
        <taxon>Ascomycota</taxon>
        <taxon>Pezizomycotina</taxon>
        <taxon>Dothideomycetes</taxon>
        <taxon>Pleosporomycetidae</taxon>
        <taxon>Pleosporales</taxon>
        <taxon>Torulaceae</taxon>
        <taxon>Dendryphion</taxon>
    </lineage>
</organism>
<keyword evidence="5" id="KW-1185">Reference proteome</keyword>
<dbReference type="Pfam" id="PF06985">
    <property type="entry name" value="HET"/>
    <property type="match status" value="1"/>
</dbReference>
<dbReference type="Pfam" id="PF12796">
    <property type="entry name" value="Ank_2"/>
    <property type="match status" value="1"/>
</dbReference>
<dbReference type="InterPro" id="IPR010730">
    <property type="entry name" value="HET"/>
</dbReference>
<dbReference type="SMART" id="SM00248">
    <property type="entry name" value="ANK"/>
    <property type="match status" value="3"/>
</dbReference>
<evidence type="ECO:0000256" key="1">
    <source>
        <dbReference type="PROSITE-ProRule" id="PRU00023"/>
    </source>
</evidence>
<dbReference type="PROSITE" id="PS50088">
    <property type="entry name" value="ANK_REPEAT"/>
    <property type="match status" value="1"/>
</dbReference>
<dbReference type="EMBL" id="JAGMWT010000013">
    <property type="protein sequence ID" value="KAH7117856.1"/>
    <property type="molecule type" value="Genomic_DNA"/>
</dbReference>
<keyword evidence="1" id="KW-0040">ANK repeat</keyword>
<dbReference type="InterPro" id="IPR002110">
    <property type="entry name" value="Ankyrin_rpt"/>
</dbReference>
<dbReference type="InterPro" id="IPR036770">
    <property type="entry name" value="Ankyrin_rpt-contain_sf"/>
</dbReference>
<evidence type="ECO:0000256" key="2">
    <source>
        <dbReference type="SAM" id="MobiDB-lite"/>
    </source>
</evidence>
<dbReference type="PROSITE" id="PS50297">
    <property type="entry name" value="ANK_REP_REGION"/>
    <property type="match status" value="1"/>
</dbReference>
<name>A0A9P9IEJ4_9PLEO</name>
<feature type="domain" description="Heterokaryon incompatibility" evidence="3">
    <location>
        <begin position="439"/>
        <end position="618"/>
    </location>
</feature>
<evidence type="ECO:0000313" key="4">
    <source>
        <dbReference type="EMBL" id="KAH7117856.1"/>
    </source>
</evidence>
<sequence>MDPPAWNDATKAQWGYFWRKAGINYYNFPDNNPSEPFLRLLHTGFNINQQWPNFDDNFGTDITKWQSLPGYNCSIRCGSILHAAARRGNVKLLELLLAKGADLRVKSLDGSTPLFESILVSNKEVTSALVKHGVNVKSRIFADFPYGDAVTAIQLACKMMDPETVRLLLQNGAIADLGCVEIALSNEDFNLLQVILRAGAPLDFSSAKIQTARARTKRKGQRTLHRLLSGTYSISEFINLSSKEVKNAMEESECPLGPTIKKLRMSLRGWIDRRTEEPFLSRDVLCARCVKVVSDEPVTIYDAEKISLVSCPLCRLIFDKKKHHWAELQNVSMMPFNQEKSDAGPDWRTIYDKSTLTIGWPRGELETVLLKLQDCKDTGTESEGTMALARSWLLNCITEHDKCSASMTDLPRLPTRVIDVGNDLQDPRLFVTNEKPGVYAALSYCWGKQRFIRTEISTLPLRQERIGLDELPKTLRESVLICRQLSIQYIWIDALCIVQDDADDWARESQKMAAIYRNALVTLIASSANDTTEGCFQPRDRNRIWPVKIPDVLDKNKRHQVRDHYPRIYPTTWHYSQDFWKNRPTEDPSVPQDNLYAYADYKTRVQGPIDTRAWCAQEHFMSSRILYFSNEVYWECRCCYASESHPGGTRNPIFLNAGKVREATLSTATEVFNNDELDATVTDWERVVEQYSKRQITMQSDRLIALAGMATLVGKLMGCEFLAGVWSGKQLCRSLLWQVLDLDIENDEQTKPGLRSGLQPQPQPSGSIVAVKVAPDKQLFPSWCWASCLNNWSRIAFGRWDEPKQANQEPTRTPFEVADVISTNVSNVFTKEAVRGKITLRGRLRKMRPVTGQNGDSFDSVAINFVRILPAEEDDTSVELQESEVGDEVDSGAPSSPPLKRSITFDEEVTNDTREGANNSFGTGFPPLFGNDLFSALEKLSVQQNAKEKTPVPISKRDHFWIKDNFESSHTEIWCLAIAFWEDDIIGLCLKQISNDNEFSRIGLCKFQRSGNVDWDEDVEFEAWKTAEKATVSII</sequence>
<comment type="caution">
    <text evidence="4">The sequence shown here is derived from an EMBL/GenBank/DDBJ whole genome shotgun (WGS) entry which is preliminary data.</text>
</comment>
<dbReference type="AlphaFoldDB" id="A0A9P9IEJ4"/>
<dbReference type="PANTHER" id="PTHR33112">
    <property type="entry name" value="DOMAIN PROTEIN, PUTATIVE-RELATED"/>
    <property type="match status" value="1"/>
</dbReference>
<feature type="region of interest" description="Disordered" evidence="2">
    <location>
        <begin position="876"/>
        <end position="905"/>
    </location>
</feature>
<reference evidence="4" key="1">
    <citation type="journal article" date="2021" name="Nat. Commun.">
        <title>Genetic determinants of endophytism in the Arabidopsis root mycobiome.</title>
        <authorList>
            <person name="Mesny F."/>
            <person name="Miyauchi S."/>
            <person name="Thiergart T."/>
            <person name="Pickel B."/>
            <person name="Atanasova L."/>
            <person name="Karlsson M."/>
            <person name="Huettel B."/>
            <person name="Barry K.W."/>
            <person name="Haridas S."/>
            <person name="Chen C."/>
            <person name="Bauer D."/>
            <person name="Andreopoulos W."/>
            <person name="Pangilinan J."/>
            <person name="LaButti K."/>
            <person name="Riley R."/>
            <person name="Lipzen A."/>
            <person name="Clum A."/>
            <person name="Drula E."/>
            <person name="Henrissat B."/>
            <person name="Kohler A."/>
            <person name="Grigoriev I.V."/>
            <person name="Martin F.M."/>
            <person name="Hacquard S."/>
        </authorList>
    </citation>
    <scope>NUCLEOTIDE SEQUENCE</scope>
    <source>
        <strain evidence="4">MPI-CAGE-CH-0243</strain>
    </source>
</reference>
<dbReference type="PANTHER" id="PTHR33112:SF10">
    <property type="entry name" value="TOL"/>
    <property type="match status" value="1"/>
</dbReference>
<evidence type="ECO:0000259" key="3">
    <source>
        <dbReference type="Pfam" id="PF06985"/>
    </source>
</evidence>
<feature type="compositionally biased region" description="Acidic residues" evidence="2">
    <location>
        <begin position="876"/>
        <end position="890"/>
    </location>
</feature>
<dbReference type="SUPFAM" id="SSF48403">
    <property type="entry name" value="Ankyrin repeat"/>
    <property type="match status" value="1"/>
</dbReference>
<feature type="repeat" description="ANK" evidence="1">
    <location>
        <begin position="76"/>
        <end position="108"/>
    </location>
</feature>
<gene>
    <name evidence="4" type="ORF">B0J11DRAFT_592324</name>
</gene>
<protein>
    <submittedName>
        <fullName evidence="4">Heterokaryon incompatibility protein-domain-containing protein</fullName>
    </submittedName>
</protein>
<accession>A0A9P9IEJ4</accession>